<gene>
    <name evidence="3" type="ORF">FUG_LOCUS114621</name>
    <name evidence="2" type="ORF">MDCFG202_LOCUS143034</name>
</gene>
<name>A0A679P1G9_GIBZA</name>
<proteinExistence type="predicted"/>
<feature type="region of interest" description="Disordered" evidence="1">
    <location>
        <begin position="36"/>
        <end position="68"/>
    </location>
</feature>
<dbReference type="AlphaFoldDB" id="A0A679P1G9"/>
<sequence length="181" mass="20813">MNGLDAPQRHFITLCIVIEAFITYVREASLTASEAAWHGSRPNEMRRDEVQPRSDKLMQDPQNPPRRLTPRLRKVQGLVEGQAVHYEILWVSSAIVTMTFSFLTNINEINPPSITWTLVSPIRMVVPLSPLEAVSHEEELTRSWNKWTKQAPIIGKAHGTMMHLRLKTGRDSKYLLDRFRT</sequence>
<protein>
    <submittedName>
        <fullName evidence="3">Uncharacterized protein</fullName>
    </submittedName>
</protein>
<dbReference type="OrthoDB" id="10537050at2759"/>
<reference evidence="2" key="2">
    <citation type="submission" date="2021-03" db="EMBL/GenBank/DDBJ databases">
        <authorList>
            <person name="Alouane T."/>
            <person name="Langin T."/>
            <person name="Bonhomme L."/>
        </authorList>
    </citation>
    <scope>NUCLEOTIDE SEQUENCE</scope>
    <source>
        <strain evidence="2">MDC_Fg202</strain>
    </source>
</reference>
<dbReference type="EMBL" id="CAAKMV010000088">
    <property type="protein sequence ID" value="VIO54076.1"/>
    <property type="molecule type" value="Genomic_DNA"/>
</dbReference>
<organism evidence="3">
    <name type="scientific">Gibberella zeae</name>
    <name type="common">Wheat head blight fungus</name>
    <name type="synonym">Fusarium graminearum</name>
    <dbReference type="NCBI Taxonomy" id="5518"/>
    <lineage>
        <taxon>Eukaryota</taxon>
        <taxon>Fungi</taxon>
        <taxon>Dikarya</taxon>
        <taxon>Ascomycota</taxon>
        <taxon>Pezizomycotina</taxon>
        <taxon>Sordariomycetes</taxon>
        <taxon>Hypocreomycetidae</taxon>
        <taxon>Hypocreales</taxon>
        <taxon>Nectriaceae</taxon>
        <taxon>Fusarium</taxon>
    </lineage>
</organism>
<evidence type="ECO:0000313" key="3">
    <source>
        <dbReference type="EMBL" id="VIO54076.1"/>
    </source>
</evidence>
<feature type="compositionally biased region" description="Basic and acidic residues" evidence="1">
    <location>
        <begin position="41"/>
        <end position="58"/>
    </location>
</feature>
<dbReference type="Proteomes" id="UP000746612">
    <property type="component" value="Unassembled WGS sequence"/>
</dbReference>
<evidence type="ECO:0000256" key="1">
    <source>
        <dbReference type="SAM" id="MobiDB-lite"/>
    </source>
</evidence>
<accession>A0A679P1G9</accession>
<reference evidence="3" key="1">
    <citation type="submission" date="2019-04" db="EMBL/GenBank/DDBJ databases">
        <authorList>
            <person name="Melise S."/>
            <person name="Noan J."/>
            <person name="Okalmin O."/>
        </authorList>
    </citation>
    <scope>NUCLEOTIDE SEQUENCE</scope>
    <source>
        <strain evidence="3">FN9</strain>
    </source>
</reference>
<dbReference type="EMBL" id="CAJPIJ010000104">
    <property type="protein sequence ID" value="CAG1977138.1"/>
    <property type="molecule type" value="Genomic_DNA"/>
</dbReference>
<evidence type="ECO:0000313" key="2">
    <source>
        <dbReference type="EMBL" id="CAG1977138.1"/>
    </source>
</evidence>